<evidence type="ECO:0000313" key="4">
    <source>
        <dbReference type="Proteomes" id="UP000265845"/>
    </source>
</evidence>
<reference evidence="3 4" key="1">
    <citation type="submission" date="2018-08" db="EMBL/GenBank/DDBJ databases">
        <title>Henriciella mobilis sp. nov., isolated from seawater.</title>
        <authorList>
            <person name="Cheng H."/>
            <person name="Wu Y.-H."/>
            <person name="Xu X.-W."/>
            <person name="Guo L.-L."/>
        </authorList>
    </citation>
    <scope>NUCLEOTIDE SEQUENCE [LARGE SCALE GENOMIC DNA]</scope>
    <source>
        <strain evidence="3 4">CCUG67844</strain>
    </source>
</reference>
<feature type="region of interest" description="Disordered" evidence="1">
    <location>
        <begin position="156"/>
        <end position="214"/>
    </location>
</feature>
<sequence>MARYHRRRELEEKGSWRHALVFNSLLLILAVLAVRVLVSAYSTQSLDGSLDAEAREETRREIDQAFETIVPDGVPSRAYWAEQIANELAQRDFSAARGYLLAAPAMLSRNDRRALLAAVNAEESGTEDERLTRAGLLFLPNDVRADYQRAVERPDMLYSEQPAAPAETTDTPAPETETSGTADDETEIGVSPEELSDDAMEASEPEPSLDTQSAGFSMIGSRADLVRRSQQWVNGETTDTVQLRLSAIGLIEVSNGEAEPALLTAISVLRAAGRAGRLDEAYLTYLDERVDLALPEEELLDRLSGVVSAVVPPSVRQSQVLGAYEQSLNAEGLLRLRRDLASIAHIAAETTPAGAVTLIELAKSPEDVRKLEVVAQSGSDRAVALAKAIGPRVTDLAQIGIRWSTALVFQILGLLAIFAALVWSTASAFQKMQNSRWQ</sequence>
<keyword evidence="2" id="KW-0472">Membrane</keyword>
<keyword evidence="2" id="KW-0812">Transmembrane</keyword>
<dbReference type="RefSeq" id="WP_119452324.1">
    <property type="nucleotide sequence ID" value="NZ_QWGA01000003.1"/>
</dbReference>
<dbReference type="EMBL" id="QWGA01000003">
    <property type="protein sequence ID" value="RIJ30820.1"/>
    <property type="molecule type" value="Genomic_DNA"/>
</dbReference>
<accession>A0A399RGR2</accession>
<organism evidence="3 4">
    <name type="scientific">Henriciella algicola</name>
    <dbReference type="NCBI Taxonomy" id="1608422"/>
    <lineage>
        <taxon>Bacteria</taxon>
        <taxon>Pseudomonadati</taxon>
        <taxon>Pseudomonadota</taxon>
        <taxon>Alphaproteobacteria</taxon>
        <taxon>Hyphomonadales</taxon>
        <taxon>Hyphomonadaceae</taxon>
        <taxon>Henriciella</taxon>
    </lineage>
</organism>
<feature type="compositionally biased region" description="Low complexity" evidence="1">
    <location>
        <begin position="160"/>
        <end position="178"/>
    </location>
</feature>
<keyword evidence="4" id="KW-1185">Reference proteome</keyword>
<protein>
    <submittedName>
        <fullName evidence="3">Uncharacterized protein</fullName>
    </submittedName>
</protein>
<comment type="caution">
    <text evidence="3">The sequence shown here is derived from an EMBL/GenBank/DDBJ whole genome shotgun (WGS) entry which is preliminary data.</text>
</comment>
<evidence type="ECO:0000256" key="1">
    <source>
        <dbReference type="SAM" id="MobiDB-lite"/>
    </source>
</evidence>
<feature type="transmembrane region" description="Helical" evidence="2">
    <location>
        <begin position="407"/>
        <end position="429"/>
    </location>
</feature>
<dbReference type="AlphaFoldDB" id="A0A399RGR2"/>
<proteinExistence type="predicted"/>
<feature type="transmembrane region" description="Helical" evidence="2">
    <location>
        <begin position="20"/>
        <end position="41"/>
    </location>
</feature>
<dbReference type="Proteomes" id="UP000265845">
    <property type="component" value="Unassembled WGS sequence"/>
</dbReference>
<name>A0A399RGR2_9PROT</name>
<evidence type="ECO:0000313" key="3">
    <source>
        <dbReference type="EMBL" id="RIJ30820.1"/>
    </source>
</evidence>
<gene>
    <name evidence="3" type="ORF">D1222_00670</name>
</gene>
<feature type="compositionally biased region" description="Acidic residues" evidence="1">
    <location>
        <begin position="194"/>
        <end position="204"/>
    </location>
</feature>
<keyword evidence="2" id="KW-1133">Transmembrane helix</keyword>
<evidence type="ECO:0000256" key="2">
    <source>
        <dbReference type="SAM" id="Phobius"/>
    </source>
</evidence>